<proteinExistence type="predicted"/>
<dbReference type="EMBL" id="KL363277">
    <property type="protein sequence ID" value="KFD49136.1"/>
    <property type="molecule type" value="Genomic_DNA"/>
</dbReference>
<dbReference type="Proteomes" id="UP000030758">
    <property type="component" value="Unassembled WGS sequence"/>
</dbReference>
<name>A0A085LVZ0_9BILA</name>
<keyword evidence="3" id="KW-1185">Reference proteome</keyword>
<evidence type="ECO:0000313" key="3">
    <source>
        <dbReference type="Proteomes" id="UP000030764"/>
    </source>
</evidence>
<dbReference type="Proteomes" id="UP000030764">
    <property type="component" value="Unassembled WGS sequence"/>
</dbReference>
<evidence type="ECO:0000313" key="2">
    <source>
        <dbReference type="EMBL" id="KFD62193.1"/>
    </source>
</evidence>
<dbReference type="AlphaFoldDB" id="A0A085LVZ0"/>
<evidence type="ECO:0000313" key="1">
    <source>
        <dbReference type="EMBL" id="KFD49136.1"/>
    </source>
</evidence>
<protein>
    <submittedName>
        <fullName evidence="1">Uncharacterized protein</fullName>
    </submittedName>
</protein>
<reference evidence="1 3" key="1">
    <citation type="journal article" date="2014" name="Nat. Genet.">
        <title>Genome and transcriptome of the porcine whipworm Trichuris suis.</title>
        <authorList>
            <person name="Jex A.R."/>
            <person name="Nejsum P."/>
            <person name="Schwarz E.M."/>
            <person name="Hu L."/>
            <person name="Young N.D."/>
            <person name="Hall R.S."/>
            <person name="Korhonen P.K."/>
            <person name="Liao S."/>
            <person name="Thamsborg S."/>
            <person name="Xia J."/>
            <person name="Xu P."/>
            <person name="Wang S."/>
            <person name="Scheerlinck J.P."/>
            <person name="Hofmann A."/>
            <person name="Sternberg P.W."/>
            <person name="Wang J."/>
            <person name="Gasser R.B."/>
        </authorList>
    </citation>
    <scope>NUCLEOTIDE SEQUENCE [LARGE SCALE GENOMIC DNA]</scope>
    <source>
        <strain evidence="2">DCEP-RM93F</strain>
        <strain evidence="1">DCEP-RM93M</strain>
    </source>
</reference>
<dbReference type="EMBL" id="KL367601">
    <property type="protein sequence ID" value="KFD62193.1"/>
    <property type="molecule type" value="Genomic_DNA"/>
</dbReference>
<gene>
    <name evidence="1" type="ORF">M513_09960</name>
    <name evidence="2" type="ORF">M514_09960</name>
</gene>
<accession>A0A085LVZ0</accession>
<organism evidence="1 3">
    <name type="scientific">Trichuris suis</name>
    <name type="common">pig whipworm</name>
    <dbReference type="NCBI Taxonomy" id="68888"/>
    <lineage>
        <taxon>Eukaryota</taxon>
        <taxon>Metazoa</taxon>
        <taxon>Ecdysozoa</taxon>
        <taxon>Nematoda</taxon>
        <taxon>Enoplea</taxon>
        <taxon>Dorylaimia</taxon>
        <taxon>Trichinellida</taxon>
        <taxon>Trichuridae</taxon>
        <taxon>Trichuris</taxon>
    </lineage>
</organism>
<sequence>MLNGSRLREDPNLEWSKFSMEITENKSVSFVYMPSRLFVASYPCNSFPWGTCPMLCDHAFRKSSFPWILRLHGASCKRFHWQAMIWFTGSGILVIMCSEGASPAQASAVFFEDTLKGFTQQFITEDISKIPRSGIISLSGTLL</sequence>